<keyword evidence="2" id="KW-0808">Transferase</keyword>
<evidence type="ECO:0000259" key="1">
    <source>
        <dbReference type="PROSITE" id="PS50878"/>
    </source>
</evidence>
<name>A0A8J4YCS2_CHIOP</name>
<dbReference type="GO" id="GO:0003964">
    <property type="term" value="F:RNA-directed DNA polymerase activity"/>
    <property type="evidence" value="ECO:0007669"/>
    <property type="project" value="UniProtKB-KW"/>
</dbReference>
<accession>A0A8J4YCS2</accession>
<keyword evidence="2" id="KW-0695">RNA-directed DNA polymerase</keyword>
<dbReference type="InterPro" id="IPR043128">
    <property type="entry name" value="Rev_trsase/Diguanyl_cyclase"/>
</dbReference>
<feature type="domain" description="Reverse transcriptase" evidence="1">
    <location>
        <begin position="1"/>
        <end position="181"/>
    </location>
</feature>
<dbReference type="Gene3D" id="3.30.70.270">
    <property type="match status" value="1"/>
</dbReference>
<dbReference type="SUPFAM" id="SSF56672">
    <property type="entry name" value="DNA/RNA polymerases"/>
    <property type="match status" value="1"/>
</dbReference>
<dbReference type="Pfam" id="PF00078">
    <property type="entry name" value="RVT_1"/>
    <property type="match status" value="1"/>
</dbReference>
<dbReference type="EMBL" id="JACEEZ010015277">
    <property type="protein sequence ID" value="KAG0718955.1"/>
    <property type="molecule type" value="Genomic_DNA"/>
</dbReference>
<evidence type="ECO:0000313" key="3">
    <source>
        <dbReference type="Proteomes" id="UP000770661"/>
    </source>
</evidence>
<dbReference type="PROSITE" id="PS50878">
    <property type="entry name" value="RT_POL"/>
    <property type="match status" value="1"/>
</dbReference>
<protein>
    <submittedName>
        <fullName evidence="2">Putative RNA-directed DNA polymerase from transposon BS</fullName>
    </submittedName>
</protein>
<proteinExistence type="predicted"/>
<dbReference type="InterPro" id="IPR043502">
    <property type="entry name" value="DNA/RNA_pol_sf"/>
</dbReference>
<sequence>MTLLGDLRSRSGLVVFLDLEKAFELASPFAILEALAERGIGGRLLQWIAGFLTGRSARVRFQGSLSTAHAHTLGTPQGSCLSPFLFNMLMGRLLEDSYGPGVRLLCYADDLALFIPKHSHQVRVPLALGQLQRRCTSLGLKINPDKSSYMTFGLPPLPQPLQIDGEPFRYVTTHQYAGVRFDTNLSFRPQVRHLRDRTAARVRILWCLSGWGTGAFQQVKRLFYTAAIRSVLDYCAPCLPGLAKSNFQSLEVVQNGALRAILGAPPWTSVATMREVCGLPTIQHRILARTSIAMVAYMRSWPAAPLTIQYCHAFQRPPADGPDKDWVHTAADSARTLDVARAVRCDPDLPLPDHLPMAPWAPPLFTITTSQRVRHRDLLPTHLRQEALALIASCYGPSTAIYYTQSWALNTLNVFKY</sequence>
<dbReference type="PANTHER" id="PTHR33332">
    <property type="entry name" value="REVERSE TRANSCRIPTASE DOMAIN-CONTAINING PROTEIN"/>
    <property type="match status" value="1"/>
</dbReference>
<organism evidence="2 3">
    <name type="scientific">Chionoecetes opilio</name>
    <name type="common">Atlantic snow crab</name>
    <name type="synonym">Cancer opilio</name>
    <dbReference type="NCBI Taxonomy" id="41210"/>
    <lineage>
        <taxon>Eukaryota</taxon>
        <taxon>Metazoa</taxon>
        <taxon>Ecdysozoa</taxon>
        <taxon>Arthropoda</taxon>
        <taxon>Crustacea</taxon>
        <taxon>Multicrustacea</taxon>
        <taxon>Malacostraca</taxon>
        <taxon>Eumalacostraca</taxon>
        <taxon>Eucarida</taxon>
        <taxon>Decapoda</taxon>
        <taxon>Pleocyemata</taxon>
        <taxon>Brachyura</taxon>
        <taxon>Eubrachyura</taxon>
        <taxon>Majoidea</taxon>
        <taxon>Majidae</taxon>
        <taxon>Chionoecetes</taxon>
    </lineage>
</organism>
<keyword evidence="3" id="KW-1185">Reference proteome</keyword>
<reference evidence="2" key="1">
    <citation type="submission" date="2020-07" db="EMBL/GenBank/DDBJ databases">
        <title>The High-quality genome of the commercially important snow crab, Chionoecetes opilio.</title>
        <authorList>
            <person name="Jeong J.-H."/>
            <person name="Ryu S."/>
        </authorList>
    </citation>
    <scope>NUCLEOTIDE SEQUENCE</scope>
    <source>
        <strain evidence="2">MADBK_172401_WGS</strain>
        <tissue evidence="2">Digestive gland</tissue>
    </source>
</reference>
<comment type="caution">
    <text evidence="2">The sequence shown here is derived from an EMBL/GenBank/DDBJ whole genome shotgun (WGS) entry which is preliminary data.</text>
</comment>
<dbReference type="Proteomes" id="UP000770661">
    <property type="component" value="Unassembled WGS sequence"/>
</dbReference>
<gene>
    <name evidence="2" type="primary">RTase_18</name>
    <name evidence="2" type="ORF">GWK47_051506</name>
</gene>
<dbReference type="InterPro" id="IPR000477">
    <property type="entry name" value="RT_dom"/>
</dbReference>
<evidence type="ECO:0000313" key="2">
    <source>
        <dbReference type="EMBL" id="KAG0718955.1"/>
    </source>
</evidence>
<keyword evidence="2" id="KW-0548">Nucleotidyltransferase</keyword>
<dbReference type="OrthoDB" id="6758379at2759"/>
<dbReference type="AlphaFoldDB" id="A0A8J4YCS2"/>